<keyword evidence="3 8" id="KW-0808">Transferase</keyword>
<evidence type="ECO:0000256" key="1">
    <source>
        <dbReference type="ARBA" id="ARBA00022485"/>
    </source>
</evidence>
<dbReference type="GO" id="GO:0046872">
    <property type="term" value="F:metal ion binding"/>
    <property type="evidence" value="ECO:0007669"/>
    <property type="project" value="UniProtKB-KW"/>
</dbReference>
<keyword evidence="12" id="KW-0689">Ribosomal protein</keyword>
<dbReference type="GO" id="GO:0103039">
    <property type="term" value="F:protein methylthiotransferase activity"/>
    <property type="evidence" value="ECO:0007669"/>
    <property type="project" value="UniProtKB-EC"/>
</dbReference>
<reference evidence="12 13" key="1">
    <citation type="submission" date="2017-05" db="EMBL/GenBank/DDBJ databases">
        <authorList>
            <person name="Varghese N."/>
            <person name="Submissions S."/>
        </authorList>
    </citation>
    <scope>NUCLEOTIDE SEQUENCE [LARGE SCALE GENOMIC DNA]</scope>
    <source>
        <strain evidence="12 13">DSM 27040</strain>
    </source>
</reference>
<dbReference type="Gene3D" id="2.40.50.140">
    <property type="entry name" value="Nucleic acid-binding proteins"/>
    <property type="match status" value="1"/>
</dbReference>
<organism evidence="12 13">
    <name type="scientific">Saccharicrinis carchari</name>
    <dbReference type="NCBI Taxonomy" id="1168039"/>
    <lineage>
        <taxon>Bacteria</taxon>
        <taxon>Pseudomonadati</taxon>
        <taxon>Bacteroidota</taxon>
        <taxon>Bacteroidia</taxon>
        <taxon>Marinilabiliales</taxon>
        <taxon>Marinilabiliaceae</taxon>
        <taxon>Saccharicrinis</taxon>
    </lineage>
</organism>
<dbReference type="InterPro" id="IPR005840">
    <property type="entry name" value="Ribosomal_uS12_MeSTrfase_RimO"/>
</dbReference>
<dbReference type="InterPro" id="IPR013848">
    <property type="entry name" value="Methylthiotransferase_N"/>
</dbReference>
<evidence type="ECO:0000256" key="5">
    <source>
        <dbReference type="ARBA" id="ARBA00022723"/>
    </source>
</evidence>
<dbReference type="InterPro" id="IPR006638">
    <property type="entry name" value="Elp3/MiaA/NifB-like_rSAM"/>
</dbReference>
<feature type="domain" description="Radical SAM core" evidence="11">
    <location>
        <begin position="130"/>
        <end position="361"/>
    </location>
</feature>
<keyword evidence="2 8" id="KW-0963">Cytoplasm</keyword>
<feature type="binding site" evidence="8">
    <location>
        <position position="148"/>
    </location>
    <ligand>
        <name>[4Fe-4S] cluster</name>
        <dbReference type="ChEBI" id="CHEBI:49883"/>
        <label>2</label>
        <note>4Fe-4S-S-AdoMet</note>
    </ligand>
</feature>
<comment type="subcellular location">
    <subcellularLocation>
        <location evidence="8">Cytoplasm</location>
    </subcellularLocation>
</comment>
<keyword evidence="12" id="KW-0687">Ribonucleoprotein</keyword>
<dbReference type="FunFam" id="2.40.50.140:FF:000210">
    <property type="entry name" value="Ribosomal protein S12 methylthiotransferase RimO"/>
    <property type="match status" value="1"/>
</dbReference>
<keyword evidence="13" id="KW-1185">Reference proteome</keyword>
<evidence type="ECO:0000259" key="11">
    <source>
        <dbReference type="PROSITE" id="PS51918"/>
    </source>
</evidence>
<dbReference type="GO" id="GO:0006400">
    <property type="term" value="P:tRNA modification"/>
    <property type="evidence" value="ECO:0007669"/>
    <property type="project" value="InterPro"/>
</dbReference>
<dbReference type="RefSeq" id="WP_142533264.1">
    <property type="nucleotide sequence ID" value="NZ_FXTB01000004.1"/>
</dbReference>
<evidence type="ECO:0000259" key="9">
    <source>
        <dbReference type="PROSITE" id="PS50926"/>
    </source>
</evidence>
<accession>A0A521D1D6</accession>
<evidence type="ECO:0000256" key="7">
    <source>
        <dbReference type="ARBA" id="ARBA00023014"/>
    </source>
</evidence>
<dbReference type="CDD" id="cd01335">
    <property type="entry name" value="Radical_SAM"/>
    <property type="match status" value="1"/>
</dbReference>
<feature type="binding site" evidence="8">
    <location>
        <position position="49"/>
    </location>
    <ligand>
        <name>[4Fe-4S] cluster</name>
        <dbReference type="ChEBI" id="CHEBI:49883"/>
        <label>1</label>
    </ligand>
</feature>
<keyword evidence="4 8" id="KW-0949">S-adenosyl-L-methionine</keyword>
<dbReference type="HAMAP" id="MF_01865">
    <property type="entry name" value="MTTase_RimO"/>
    <property type="match status" value="1"/>
</dbReference>
<dbReference type="GO" id="GO:0051539">
    <property type="term" value="F:4 iron, 4 sulfur cluster binding"/>
    <property type="evidence" value="ECO:0007669"/>
    <property type="project" value="UniProtKB-UniRule"/>
</dbReference>
<evidence type="ECO:0000259" key="10">
    <source>
        <dbReference type="PROSITE" id="PS51449"/>
    </source>
</evidence>
<comment type="function">
    <text evidence="8">Catalyzes the methylthiolation of an aspartic acid residue of ribosomal protein uS12.</text>
</comment>
<comment type="similarity">
    <text evidence="8">Belongs to the methylthiotransferase family. RimO subfamily.</text>
</comment>
<dbReference type="InterPro" id="IPR038135">
    <property type="entry name" value="Methylthiotransferase_N_sf"/>
</dbReference>
<keyword evidence="7 8" id="KW-0411">Iron-sulfur</keyword>
<comment type="cofactor">
    <cofactor evidence="8">
        <name>[4Fe-4S] cluster</name>
        <dbReference type="ChEBI" id="CHEBI:49883"/>
    </cofactor>
    <text evidence="8">Binds 2 [4Fe-4S] clusters. One cluster is coordinated with 3 cysteines and an exchangeable S-adenosyl-L-methionine.</text>
</comment>
<evidence type="ECO:0000256" key="8">
    <source>
        <dbReference type="HAMAP-Rule" id="MF_01865"/>
    </source>
</evidence>
<feature type="binding site" evidence="8">
    <location>
        <position position="83"/>
    </location>
    <ligand>
        <name>[4Fe-4S] cluster</name>
        <dbReference type="ChEBI" id="CHEBI:49883"/>
        <label>1</label>
    </ligand>
</feature>
<keyword evidence="1 8" id="KW-0004">4Fe-4S</keyword>
<dbReference type="Pfam" id="PF18693">
    <property type="entry name" value="TRAM_2"/>
    <property type="match status" value="1"/>
</dbReference>
<keyword evidence="5 8" id="KW-0479">Metal-binding</keyword>
<keyword evidence="6 8" id="KW-0408">Iron</keyword>
<feature type="domain" description="MTTase N-terminal" evidence="10">
    <location>
        <begin position="2"/>
        <end position="120"/>
    </location>
</feature>
<comment type="catalytic activity">
    <reaction evidence="8">
        <text>L-aspartate(89)-[ribosomal protein uS12]-hydrogen + (sulfur carrier)-SH + AH2 + 2 S-adenosyl-L-methionine = 3-methylsulfanyl-L-aspartate(89)-[ribosomal protein uS12]-hydrogen + (sulfur carrier)-H + 5'-deoxyadenosine + L-methionine + A + S-adenosyl-L-homocysteine + 2 H(+)</text>
        <dbReference type="Rhea" id="RHEA:37087"/>
        <dbReference type="Rhea" id="RHEA-COMP:10460"/>
        <dbReference type="Rhea" id="RHEA-COMP:10461"/>
        <dbReference type="Rhea" id="RHEA-COMP:14737"/>
        <dbReference type="Rhea" id="RHEA-COMP:14739"/>
        <dbReference type="ChEBI" id="CHEBI:13193"/>
        <dbReference type="ChEBI" id="CHEBI:15378"/>
        <dbReference type="ChEBI" id="CHEBI:17319"/>
        <dbReference type="ChEBI" id="CHEBI:17499"/>
        <dbReference type="ChEBI" id="CHEBI:29917"/>
        <dbReference type="ChEBI" id="CHEBI:29961"/>
        <dbReference type="ChEBI" id="CHEBI:57844"/>
        <dbReference type="ChEBI" id="CHEBI:57856"/>
        <dbReference type="ChEBI" id="CHEBI:59789"/>
        <dbReference type="ChEBI" id="CHEBI:64428"/>
        <dbReference type="ChEBI" id="CHEBI:73599"/>
        <dbReference type="EC" id="2.8.4.4"/>
    </reaction>
</comment>
<dbReference type="SUPFAM" id="SSF102114">
    <property type="entry name" value="Radical SAM enzymes"/>
    <property type="match status" value="1"/>
</dbReference>
<dbReference type="Gene3D" id="3.80.30.20">
    <property type="entry name" value="tm_1862 like domain"/>
    <property type="match status" value="1"/>
</dbReference>
<gene>
    <name evidence="8" type="primary">rimO</name>
    <name evidence="12" type="ORF">SAMN06265379_104104</name>
</gene>
<evidence type="ECO:0000313" key="13">
    <source>
        <dbReference type="Proteomes" id="UP000319040"/>
    </source>
</evidence>
<dbReference type="InterPro" id="IPR007197">
    <property type="entry name" value="rSAM"/>
</dbReference>
<dbReference type="PANTHER" id="PTHR43837:SF1">
    <property type="entry name" value="RIBOSOMAL PROTEIN US12 METHYLTHIOTRANSFERASE RIMO"/>
    <property type="match status" value="1"/>
</dbReference>
<dbReference type="PROSITE" id="PS51449">
    <property type="entry name" value="MTTASE_N"/>
    <property type="match status" value="1"/>
</dbReference>
<evidence type="ECO:0000313" key="12">
    <source>
        <dbReference type="EMBL" id="SMO65472.1"/>
    </source>
</evidence>
<evidence type="ECO:0000256" key="3">
    <source>
        <dbReference type="ARBA" id="ARBA00022679"/>
    </source>
</evidence>
<protein>
    <recommendedName>
        <fullName evidence="8">Ribosomal protein uS12 methylthiotransferase RimO</fullName>
        <shortName evidence="8">uS12 MTTase</shortName>
        <shortName evidence="8">uS12 methylthiotransferase</shortName>
        <ecNumber evidence="8">2.8.4.4</ecNumber>
    </recommendedName>
    <alternativeName>
        <fullName evidence="8">Ribosomal protein uS12 (aspartate-C(3))-methylthiotransferase</fullName>
    </alternativeName>
    <alternativeName>
        <fullName evidence="8">Ribosome maturation factor RimO</fullName>
    </alternativeName>
</protein>
<dbReference type="SFLD" id="SFLDG01082">
    <property type="entry name" value="B12-binding_domain_containing"/>
    <property type="match status" value="1"/>
</dbReference>
<dbReference type="GO" id="GO:0005829">
    <property type="term" value="C:cytosol"/>
    <property type="evidence" value="ECO:0007669"/>
    <property type="project" value="TreeGrafter"/>
</dbReference>
<dbReference type="PROSITE" id="PS50926">
    <property type="entry name" value="TRAM"/>
    <property type="match status" value="1"/>
</dbReference>
<dbReference type="InterPro" id="IPR012340">
    <property type="entry name" value="NA-bd_OB-fold"/>
</dbReference>
<dbReference type="SFLD" id="SFLDS00029">
    <property type="entry name" value="Radical_SAM"/>
    <property type="match status" value="1"/>
</dbReference>
<dbReference type="SFLD" id="SFLDF00274">
    <property type="entry name" value="ribosomal_protein_S12_methylth"/>
    <property type="match status" value="1"/>
</dbReference>
<proteinExistence type="inferred from homology"/>
<dbReference type="PROSITE" id="PS51918">
    <property type="entry name" value="RADICAL_SAM"/>
    <property type="match status" value="1"/>
</dbReference>
<dbReference type="Gene3D" id="3.40.50.12160">
    <property type="entry name" value="Methylthiotransferase, N-terminal domain"/>
    <property type="match status" value="1"/>
</dbReference>
<dbReference type="AlphaFoldDB" id="A0A521D1D6"/>
<dbReference type="GO" id="GO:0035599">
    <property type="term" value="F:aspartic acid methylthiotransferase activity"/>
    <property type="evidence" value="ECO:0007669"/>
    <property type="project" value="TreeGrafter"/>
</dbReference>
<feature type="domain" description="TRAM" evidence="9">
    <location>
        <begin position="364"/>
        <end position="431"/>
    </location>
</feature>
<name>A0A521D1D6_SACCC</name>
<dbReference type="Proteomes" id="UP000319040">
    <property type="component" value="Unassembled WGS sequence"/>
</dbReference>
<feature type="binding site" evidence="8">
    <location>
        <position position="151"/>
    </location>
    <ligand>
        <name>[4Fe-4S] cluster</name>
        <dbReference type="ChEBI" id="CHEBI:49883"/>
        <label>2</label>
        <note>4Fe-4S-S-AdoMet</note>
    </ligand>
</feature>
<dbReference type="FunFam" id="3.80.30.20:FF:000001">
    <property type="entry name" value="tRNA-2-methylthio-N(6)-dimethylallyladenosine synthase 2"/>
    <property type="match status" value="1"/>
</dbReference>
<dbReference type="EMBL" id="FXTB01000004">
    <property type="protein sequence ID" value="SMO65472.1"/>
    <property type="molecule type" value="Genomic_DNA"/>
</dbReference>
<dbReference type="NCBIfam" id="TIGR00089">
    <property type="entry name" value="MiaB/RimO family radical SAM methylthiotransferase"/>
    <property type="match status" value="1"/>
</dbReference>
<dbReference type="Pfam" id="PF04055">
    <property type="entry name" value="Radical_SAM"/>
    <property type="match status" value="1"/>
</dbReference>
<dbReference type="SFLD" id="SFLDG01061">
    <property type="entry name" value="methylthiotransferase"/>
    <property type="match status" value="1"/>
</dbReference>
<dbReference type="InterPro" id="IPR005839">
    <property type="entry name" value="Methylthiotransferase"/>
</dbReference>
<dbReference type="SMART" id="SM00729">
    <property type="entry name" value="Elp3"/>
    <property type="match status" value="1"/>
</dbReference>
<dbReference type="OrthoDB" id="9805215at2"/>
<dbReference type="InterPro" id="IPR023404">
    <property type="entry name" value="rSAM_horseshoe"/>
</dbReference>
<dbReference type="Pfam" id="PF00919">
    <property type="entry name" value="UPF0004"/>
    <property type="match status" value="1"/>
</dbReference>
<dbReference type="InterPro" id="IPR002792">
    <property type="entry name" value="TRAM_dom"/>
</dbReference>
<sequence length="432" mass="49114">MKKIDVVTLGCSKNLVDSERLIGQFKAGGFTVAHDAEKPQGDIAIINTCGFIGDAKEESIETILSFAEAKKRGQVKKLFVMGCLSERYEKQLKEELPEVDAIYGKFDWKKIVEDLGQTYRADLINERSLTTPGHYAYFKISEGCNRSCSYCAIPLITGKHQSKPIEQLVQEAEGLAAKGVKELQVIAQDLSFYGLDIYKQMRLAELTQKIADVRGVEWVRLHYAYPAGFPYNLLKVMNGHPNVCNYLDIALQHVSDPMLKIMRRNVSKSDTYKLIERMRKDVPGIHLRTTMITGHPGETEQDFKEMLDFVKEMRFERLGVFPYSHEEDTHAYRNYKDEIPEEVKQERANAIMEVQEKISLEINQAKVGKELKVIIDRKEKDYYVGRTEFDSPEVDPEVLIPVEGNALKVGEFHTIKITGAEAFDLFGEAVNG</sequence>
<dbReference type="EC" id="2.8.4.4" evidence="8"/>
<evidence type="ECO:0000256" key="4">
    <source>
        <dbReference type="ARBA" id="ARBA00022691"/>
    </source>
</evidence>
<evidence type="ECO:0000256" key="6">
    <source>
        <dbReference type="ARBA" id="ARBA00023004"/>
    </source>
</evidence>
<feature type="binding site" evidence="8">
    <location>
        <position position="11"/>
    </location>
    <ligand>
        <name>[4Fe-4S] cluster</name>
        <dbReference type="ChEBI" id="CHEBI:49883"/>
        <label>1</label>
    </ligand>
</feature>
<dbReference type="InterPro" id="IPR058240">
    <property type="entry name" value="rSAM_sf"/>
</dbReference>
<dbReference type="GO" id="GO:0005840">
    <property type="term" value="C:ribosome"/>
    <property type="evidence" value="ECO:0007669"/>
    <property type="project" value="UniProtKB-KW"/>
</dbReference>
<evidence type="ECO:0000256" key="2">
    <source>
        <dbReference type="ARBA" id="ARBA00022490"/>
    </source>
</evidence>
<dbReference type="NCBIfam" id="TIGR01125">
    <property type="entry name" value="30S ribosomal protein S12 methylthiotransferase RimO"/>
    <property type="match status" value="1"/>
</dbReference>
<feature type="binding site" evidence="8">
    <location>
        <position position="144"/>
    </location>
    <ligand>
        <name>[4Fe-4S] cluster</name>
        <dbReference type="ChEBI" id="CHEBI:49883"/>
        <label>2</label>
        <note>4Fe-4S-S-AdoMet</note>
    </ligand>
</feature>
<dbReference type="PANTHER" id="PTHR43837">
    <property type="entry name" value="RIBOSOMAL PROTEIN S12 METHYLTHIOTRANSFERASE RIMO"/>
    <property type="match status" value="1"/>
</dbReference>